<evidence type="ECO:0000256" key="5">
    <source>
        <dbReference type="ARBA" id="ARBA00023136"/>
    </source>
</evidence>
<evidence type="ECO:0000256" key="4">
    <source>
        <dbReference type="ARBA" id="ARBA00022989"/>
    </source>
</evidence>
<dbReference type="PANTHER" id="PTHR21659:SF42">
    <property type="entry name" value="UPF0057 MEMBRANE PROTEIN ZK632.10-RELATED"/>
    <property type="match status" value="1"/>
</dbReference>
<dbReference type="Pfam" id="PF01679">
    <property type="entry name" value="Pmp3"/>
    <property type="match status" value="1"/>
</dbReference>
<organism evidence="7 8">
    <name type="scientific">Desmospora activa DSM 45169</name>
    <dbReference type="NCBI Taxonomy" id="1121389"/>
    <lineage>
        <taxon>Bacteria</taxon>
        <taxon>Bacillati</taxon>
        <taxon>Bacillota</taxon>
        <taxon>Bacilli</taxon>
        <taxon>Bacillales</taxon>
        <taxon>Thermoactinomycetaceae</taxon>
        <taxon>Desmospora</taxon>
    </lineage>
</organism>
<evidence type="ECO:0000313" key="8">
    <source>
        <dbReference type="Proteomes" id="UP000241639"/>
    </source>
</evidence>
<dbReference type="OrthoDB" id="2692128at2"/>
<evidence type="ECO:0000313" key="7">
    <source>
        <dbReference type="EMBL" id="PTM58937.1"/>
    </source>
</evidence>
<dbReference type="EMBL" id="PZZP01000001">
    <property type="protein sequence ID" value="PTM58937.1"/>
    <property type="molecule type" value="Genomic_DNA"/>
</dbReference>
<dbReference type="PANTHER" id="PTHR21659">
    <property type="entry name" value="HYDROPHOBIC PROTEIN RCI2 LOW TEMPERATURE AND SALT RESPONSIVE PROTEIN LTI6 -RELATED"/>
    <property type="match status" value="1"/>
</dbReference>
<dbReference type="Proteomes" id="UP000241639">
    <property type="component" value="Unassembled WGS sequence"/>
</dbReference>
<comment type="caution">
    <text evidence="7">The sequence shown here is derived from an EMBL/GenBank/DDBJ whole genome shotgun (WGS) entry which is preliminary data.</text>
</comment>
<keyword evidence="5 6" id="KW-0472">Membrane</keyword>
<reference evidence="7 8" key="1">
    <citation type="submission" date="2018-04" db="EMBL/GenBank/DDBJ databases">
        <title>Genomic Encyclopedia of Archaeal and Bacterial Type Strains, Phase II (KMG-II): from individual species to whole genera.</title>
        <authorList>
            <person name="Goeker M."/>
        </authorList>
    </citation>
    <scope>NUCLEOTIDE SEQUENCE [LARGE SCALE GENOMIC DNA]</scope>
    <source>
        <strain evidence="7 8">DSM 45169</strain>
    </source>
</reference>
<evidence type="ECO:0000256" key="3">
    <source>
        <dbReference type="ARBA" id="ARBA00022692"/>
    </source>
</evidence>
<accession>A0A2T4ZAP3</accession>
<keyword evidence="3 6" id="KW-0812">Transmembrane</keyword>
<evidence type="ECO:0000256" key="1">
    <source>
        <dbReference type="ARBA" id="ARBA00004370"/>
    </source>
</evidence>
<feature type="transmembrane region" description="Helical" evidence="6">
    <location>
        <begin position="24"/>
        <end position="46"/>
    </location>
</feature>
<dbReference type="InterPro" id="IPR000612">
    <property type="entry name" value="PMP3"/>
</dbReference>
<dbReference type="RefSeq" id="WP_107725682.1">
    <property type="nucleotide sequence ID" value="NZ_PZZP01000001.1"/>
</dbReference>
<dbReference type="PROSITE" id="PS01309">
    <property type="entry name" value="UPF0057"/>
    <property type="match status" value="1"/>
</dbReference>
<comment type="subcellular location">
    <subcellularLocation>
        <location evidence="1">Membrane</location>
    </subcellularLocation>
</comment>
<dbReference type="AlphaFoldDB" id="A0A2T4ZAP3"/>
<gene>
    <name evidence="7" type="ORF">C8J48_1536</name>
</gene>
<comment type="similarity">
    <text evidence="2">Belongs to the UPF0057 (PMP3) family.</text>
</comment>
<name>A0A2T4ZAP3_9BACL</name>
<proteinExistence type="inferred from homology"/>
<keyword evidence="8" id="KW-1185">Reference proteome</keyword>
<dbReference type="GO" id="GO:0016020">
    <property type="term" value="C:membrane"/>
    <property type="evidence" value="ECO:0007669"/>
    <property type="project" value="UniProtKB-SubCell"/>
</dbReference>
<sequence length="68" mass="7613">MLYLLAVILPPVAVLFVGKPFQALLNLILTLIGWLPGMIHAILVVNEYKADKRAKRQAEYLAAVRKRA</sequence>
<protein>
    <submittedName>
        <fullName evidence="7">Uncharacterized membrane protein YqaE (UPF0057 family)</fullName>
    </submittedName>
</protein>
<evidence type="ECO:0000256" key="6">
    <source>
        <dbReference type="SAM" id="Phobius"/>
    </source>
</evidence>
<evidence type="ECO:0000256" key="2">
    <source>
        <dbReference type="ARBA" id="ARBA00009530"/>
    </source>
</evidence>
<keyword evidence="4 6" id="KW-1133">Transmembrane helix</keyword>